<dbReference type="CDD" id="cd00392">
    <property type="entry name" value="Ribosomal_L13"/>
    <property type="match status" value="1"/>
</dbReference>
<dbReference type="PANTHER" id="PTHR11545">
    <property type="entry name" value="RIBOSOMAL PROTEIN L13"/>
    <property type="match status" value="1"/>
</dbReference>
<dbReference type="Pfam" id="PF00572">
    <property type="entry name" value="Ribosomal_L13"/>
    <property type="match status" value="1"/>
</dbReference>
<protein>
    <recommendedName>
        <fullName evidence="4">Large ribosomal subunit protein uL13</fullName>
    </recommendedName>
</protein>
<dbReference type="InterPro" id="IPR036899">
    <property type="entry name" value="Ribosomal_uL13_sf"/>
</dbReference>
<evidence type="ECO:0000313" key="5">
    <source>
        <dbReference type="EMBL" id="MBI2052186.1"/>
    </source>
</evidence>
<accession>A0A932DSA0</accession>
<evidence type="ECO:0000256" key="3">
    <source>
        <dbReference type="ARBA" id="ARBA00023274"/>
    </source>
</evidence>
<comment type="similarity">
    <text evidence="1 4">Belongs to the universal ribosomal protein uL13 family.</text>
</comment>
<evidence type="ECO:0000313" key="6">
    <source>
        <dbReference type="EMBL" id="MBI2465842.1"/>
    </source>
</evidence>
<dbReference type="PIRSF" id="PIRSF002181">
    <property type="entry name" value="Ribosomal_L13"/>
    <property type="match status" value="1"/>
</dbReference>
<comment type="function">
    <text evidence="4">This protein is one of the early assembly proteins of the 50S ribosomal subunit, although it is not seen to bind rRNA by itself. It is important during the early stages of 50S assembly.</text>
</comment>
<dbReference type="SUPFAM" id="SSF52161">
    <property type="entry name" value="Ribosomal protein L13"/>
    <property type="match status" value="1"/>
</dbReference>
<name>A0A932DSA0_9BACT</name>
<evidence type="ECO:0000256" key="2">
    <source>
        <dbReference type="ARBA" id="ARBA00022980"/>
    </source>
</evidence>
<comment type="caution">
    <text evidence="6">The sequence shown here is derived from an EMBL/GenBank/DDBJ whole genome shotgun (WGS) entry which is preliminary data.</text>
</comment>
<keyword evidence="2 4" id="KW-0689">Ribosomal protein</keyword>
<dbReference type="InterPro" id="IPR005822">
    <property type="entry name" value="Ribosomal_uL13"/>
</dbReference>
<reference evidence="6" key="1">
    <citation type="submission" date="2020-07" db="EMBL/GenBank/DDBJ databases">
        <title>Huge and variable diversity of episymbiotic CPR bacteria and DPANN archaea in groundwater ecosystems.</title>
        <authorList>
            <person name="He C.Y."/>
            <person name="Keren R."/>
            <person name="Whittaker M."/>
            <person name="Farag I.F."/>
            <person name="Doudna J."/>
            <person name="Cate J.H.D."/>
            <person name="Banfield J.F."/>
        </authorList>
    </citation>
    <scope>NUCLEOTIDE SEQUENCE</scope>
    <source>
        <strain evidence="5">NC_groundwater_191_Ag_S-0.1um_45_8</strain>
        <strain evidence="6">NC_groundwater_418_Ag_B-0.1um_45_10</strain>
    </source>
</reference>
<dbReference type="PANTHER" id="PTHR11545:SF2">
    <property type="entry name" value="LARGE RIBOSOMAL SUBUNIT PROTEIN UL13M"/>
    <property type="match status" value="1"/>
</dbReference>
<dbReference type="EMBL" id="JACPHQ010000015">
    <property type="protein sequence ID" value="MBI2465842.1"/>
    <property type="molecule type" value="Genomic_DNA"/>
</dbReference>
<keyword evidence="3 4" id="KW-0687">Ribonucleoprotein</keyword>
<comment type="subunit">
    <text evidence="4">Part of the 50S ribosomal subunit.</text>
</comment>
<dbReference type="HAMAP" id="MF_01366">
    <property type="entry name" value="Ribosomal_uL13"/>
    <property type="match status" value="1"/>
</dbReference>
<gene>
    <name evidence="4 6" type="primary">rplM</name>
    <name evidence="5" type="ORF">HYT38_00710</name>
    <name evidence="6" type="ORF">HYV66_01260</name>
</gene>
<sequence length="126" mass="14359">MTNSKLQTKEYKFDADGEILGRLATRVAVALRGKDGADFSPNNPDLSRKVVVFNTDKLKFTGNKLADKKYFKYSGYPGGISQRTLKEYMVKDSRGVLREAVYGMLPKNRLRDKFIGNLRLYKGEIR</sequence>
<organism evidence="6 7">
    <name type="scientific">Candidatus Sungiibacteriota bacterium</name>
    <dbReference type="NCBI Taxonomy" id="2750080"/>
    <lineage>
        <taxon>Bacteria</taxon>
        <taxon>Candidatus Sungiibacteriota</taxon>
    </lineage>
</organism>
<dbReference type="NCBIfam" id="TIGR01066">
    <property type="entry name" value="rplM_bact"/>
    <property type="match status" value="1"/>
</dbReference>
<evidence type="ECO:0000256" key="1">
    <source>
        <dbReference type="ARBA" id="ARBA00006227"/>
    </source>
</evidence>
<evidence type="ECO:0000256" key="4">
    <source>
        <dbReference type="HAMAP-Rule" id="MF_01366"/>
    </source>
</evidence>
<dbReference type="AlphaFoldDB" id="A0A932DSA0"/>
<dbReference type="GO" id="GO:0006412">
    <property type="term" value="P:translation"/>
    <property type="evidence" value="ECO:0007669"/>
    <property type="project" value="UniProtKB-UniRule"/>
</dbReference>
<dbReference type="Proteomes" id="UP000786662">
    <property type="component" value="Unassembled WGS sequence"/>
</dbReference>
<dbReference type="GO" id="GO:0003729">
    <property type="term" value="F:mRNA binding"/>
    <property type="evidence" value="ECO:0007669"/>
    <property type="project" value="TreeGrafter"/>
</dbReference>
<dbReference type="GO" id="GO:0003735">
    <property type="term" value="F:structural constituent of ribosome"/>
    <property type="evidence" value="ECO:0007669"/>
    <property type="project" value="InterPro"/>
</dbReference>
<dbReference type="Proteomes" id="UP000709672">
    <property type="component" value="Unassembled WGS sequence"/>
</dbReference>
<proteinExistence type="inferred from homology"/>
<dbReference type="GO" id="GO:0017148">
    <property type="term" value="P:negative regulation of translation"/>
    <property type="evidence" value="ECO:0007669"/>
    <property type="project" value="TreeGrafter"/>
</dbReference>
<dbReference type="InterPro" id="IPR005823">
    <property type="entry name" value="Ribosomal_uL13_bac-type"/>
</dbReference>
<evidence type="ECO:0000313" key="7">
    <source>
        <dbReference type="Proteomes" id="UP000709672"/>
    </source>
</evidence>
<dbReference type="Gene3D" id="3.90.1180.10">
    <property type="entry name" value="Ribosomal protein L13"/>
    <property type="match status" value="1"/>
</dbReference>
<dbReference type="GO" id="GO:0022625">
    <property type="term" value="C:cytosolic large ribosomal subunit"/>
    <property type="evidence" value="ECO:0007669"/>
    <property type="project" value="TreeGrafter"/>
</dbReference>
<dbReference type="EMBL" id="JACOYY010000026">
    <property type="protein sequence ID" value="MBI2052186.1"/>
    <property type="molecule type" value="Genomic_DNA"/>
</dbReference>